<protein>
    <recommendedName>
        <fullName evidence="2">SsuA/THI5-like domain-containing protein</fullName>
    </recommendedName>
</protein>
<comment type="caution">
    <text evidence="1">The sequence shown here is derived from an EMBL/GenBank/DDBJ whole genome shotgun (WGS) entry which is preliminary data.</text>
</comment>
<name>A0A0F9B369_9ZZZZ</name>
<dbReference type="InterPro" id="IPR017793">
    <property type="entry name" value="ABC_transptr_urea-assoc_sub-bd"/>
</dbReference>
<evidence type="ECO:0000313" key="1">
    <source>
        <dbReference type="EMBL" id="KKL16369.1"/>
    </source>
</evidence>
<dbReference type="SUPFAM" id="SSF53850">
    <property type="entry name" value="Periplasmic binding protein-like II"/>
    <property type="match status" value="1"/>
</dbReference>
<sequence>MNRFVAGVAALGIAVLTSAAAFAGETKIAWSHYTGWEPLGVMQSSGIMDKWNKKMGTDIEIVYIGDYVDSITLYAAGQFAGVAVTNMDVLAIAGVGGRTSTALIVGDYSNGNDGLILKGFASLDVVPTDTTISLVEYSVSHYLLARCLGRAGMNIDDFELLNITDADIPGLVESSDEVIAVSWNPMLMTIQNMTGVNVVCTSNQIPGEIIDMVVVGDEVTNVEKMALVGAWYEMMALIETRDSDTIAALAEQAGGSVADFEAQLETTHMFYTPADAVTFVRSPELFTTMGSVINFSFDAGIYDGVDSVDELGVSFPNGTVMGDSSNVMLKFDTSITEMAADGQLN</sequence>
<dbReference type="EMBL" id="LAZR01039690">
    <property type="protein sequence ID" value="KKL16369.1"/>
    <property type="molecule type" value="Genomic_DNA"/>
</dbReference>
<accession>A0A0F9B369</accession>
<gene>
    <name evidence="1" type="ORF">LCGC14_2496290</name>
</gene>
<dbReference type="AlphaFoldDB" id="A0A0F9B369"/>
<evidence type="ECO:0008006" key="2">
    <source>
        <dbReference type="Google" id="ProtNLM"/>
    </source>
</evidence>
<dbReference type="NCBIfam" id="TIGR03427">
    <property type="entry name" value="ABC_peri_uca"/>
    <property type="match status" value="1"/>
</dbReference>
<dbReference type="Gene3D" id="3.40.190.10">
    <property type="entry name" value="Periplasmic binding protein-like II"/>
    <property type="match status" value="1"/>
</dbReference>
<reference evidence="1" key="1">
    <citation type="journal article" date="2015" name="Nature">
        <title>Complex archaea that bridge the gap between prokaryotes and eukaryotes.</title>
        <authorList>
            <person name="Spang A."/>
            <person name="Saw J.H."/>
            <person name="Jorgensen S.L."/>
            <person name="Zaremba-Niedzwiedzka K."/>
            <person name="Martijn J."/>
            <person name="Lind A.E."/>
            <person name="van Eijk R."/>
            <person name="Schleper C."/>
            <person name="Guy L."/>
            <person name="Ettema T.J."/>
        </authorList>
    </citation>
    <scope>NUCLEOTIDE SEQUENCE</scope>
</reference>
<organism evidence="1">
    <name type="scientific">marine sediment metagenome</name>
    <dbReference type="NCBI Taxonomy" id="412755"/>
    <lineage>
        <taxon>unclassified sequences</taxon>
        <taxon>metagenomes</taxon>
        <taxon>ecological metagenomes</taxon>
    </lineage>
</organism>
<proteinExistence type="predicted"/>